<dbReference type="Proteomes" id="UP000184330">
    <property type="component" value="Unassembled WGS sequence"/>
</dbReference>
<organism evidence="6 7">
    <name type="scientific">Phialocephala subalpina</name>
    <dbReference type="NCBI Taxonomy" id="576137"/>
    <lineage>
        <taxon>Eukaryota</taxon>
        <taxon>Fungi</taxon>
        <taxon>Dikarya</taxon>
        <taxon>Ascomycota</taxon>
        <taxon>Pezizomycotina</taxon>
        <taxon>Leotiomycetes</taxon>
        <taxon>Helotiales</taxon>
        <taxon>Mollisiaceae</taxon>
        <taxon>Phialocephala</taxon>
        <taxon>Phialocephala fortinii species complex</taxon>
    </lineage>
</organism>
<gene>
    <name evidence="6" type="ORF">PAC_12957</name>
</gene>
<keyword evidence="4" id="KW-0560">Oxidoreductase</keyword>
<dbReference type="InterPro" id="IPR050641">
    <property type="entry name" value="RIFMO-like"/>
</dbReference>
<dbReference type="AlphaFoldDB" id="A0A1L7XDE1"/>
<dbReference type="InterPro" id="IPR002938">
    <property type="entry name" value="FAD-bd"/>
</dbReference>
<dbReference type="InterPro" id="IPR036188">
    <property type="entry name" value="FAD/NAD-bd_sf"/>
</dbReference>
<evidence type="ECO:0000256" key="3">
    <source>
        <dbReference type="ARBA" id="ARBA00022827"/>
    </source>
</evidence>
<comment type="cofactor">
    <cofactor evidence="1">
        <name>FAD</name>
        <dbReference type="ChEBI" id="CHEBI:57692"/>
    </cofactor>
</comment>
<dbReference type="STRING" id="576137.A0A1L7XDE1"/>
<evidence type="ECO:0000313" key="6">
    <source>
        <dbReference type="EMBL" id="CZR63060.1"/>
    </source>
</evidence>
<sequence length="417" mass="46020">MHVIVVGAGPSGLVLALLLAKANIRTTLLDSASTVDDRPRAAHYAPSAIQVLARAGVLEDIRRDGLIPGDMTWRKVNGDKITGIKDVAQPWNPDAMTVLPLNMLGVVLLAHCEKEKNIEVRWNTRVVTVGTDEGKGKGWVIAEVGVEGGLKQEERFECDYVCGCDGANSQVRRTLFGNDFPGKTWDAQIIATNVYYPLDKFGYDDINFIIHPEDYYMAAKITKDGLWRVSYGEDTKLTLEQVLVHQPKKYERMLPGNPKPGDYKLLNVGPYRIHQRCAPSFRVGRVLLAADAAHLCNPFGGLGLTGGLVDVGGLAECLEGLEKGMAGDEILTTYDEVRRKMWHDVINPVSSSNFLRVSATDPDTAVGKDDFLTMVDEASRNQKVRDELDQAMYAICHDFKQYWKKPSQGGTQVSAKL</sequence>
<dbReference type="Gene3D" id="3.50.50.60">
    <property type="entry name" value="FAD/NAD(P)-binding domain"/>
    <property type="match status" value="1"/>
</dbReference>
<keyword evidence="6" id="KW-0503">Monooxygenase</keyword>
<evidence type="ECO:0000313" key="7">
    <source>
        <dbReference type="Proteomes" id="UP000184330"/>
    </source>
</evidence>
<dbReference type="SUPFAM" id="SSF51905">
    <property type="entry name" value="FAD/NAD(P)-binding domain"/>
    <property type="match status" value="1"/>
</dbReference>
<keyword evidence="2" id="KW-0285">Flavoprotein</keyword>
<reference evidence="6 7" key="1">
    <citation type="submission" date="2016-03" db="EMBL/GenBank/DDBJ databases">
        <authorList>
            <person name="Ploux O."/>
        </authorList>
    </citation>
    <scope>NUCLEOTIDE SEQUENCE [LARGE SCALE GENOMIC DNA]</scope>
    <source>
        <strain evidence="6 7">UAMH 11012</strain>
    </source>
</reference>
<dbReference type="PANTHER" id="PTHR43004">
    <property type="entry name" value="TRK SYSTEM POTASSIUM UPTAKE PROTEIN"/>
    <property type="match status" value="1"/>
</dbReference>
<keyword evidence="3" id="KW-0274">FAD</keyword>
<evidence type="ECO:0000256" key="2">
    <source>
        <dbReference type="ARBA" id="ARBA00022630"/>
    </source>
</evidence>
<feature type="domain" description="FAD-binding" evidence="5">
    <location>
        <begin position="2"/>
        <end position="345"/>
    </location>
</feature>
<evidence type="ECO:0000256" key="4">
    <source>
        <dbReference type="ARBA" id="ARBA00023002"/>
    </source>
</evidence>
<dbReference type="GO" id="GO:0016709">
    <property type="term" value="F:oxidoreductase activity, acting on paired donors, with incorporation or reduction of molecular oxygen, NAD(P)H as one donor, and incorporation of one atom of oxygen"/>
    <property type="evidence" value="ECO:0007669"/>
    <property type="project" value="UniProtKB-ARBA"/>
</dbReference>
<dbReference type="EMBL" id="FJOG01000022">
    <property type="protein sequence ID" value="CZR63060.1"/>
    <property type="molecule type" value="Genomic_DNA"/>
</dbReference>
<dbReference type="PRINTS" id="PR00420">
    <property type="entry name" value="RNGMNOXGNASE"/>
</dbReference>
<keyword evidence="7" id="KW-1185">Reference proteome</keyword>
<evidence type="ECO:0000256" key="1">
    <source>
        <dbReference type="ARBA" id="ARBA00001974"/>
    </source>
</evidence>
<dbReference type="OrthoDB" id="10016252at2759"/>
<name>A0A1L7XDE1_9HELO</name>
<dbReference type="Gene3D" id="3.30.70.2450">
    <property type="match status" value="1"/>
</dbReference>
<accession>A0A1L7XDE1</accession>
<dbReference type="PANTHER" id="PTHR43004:SF19">
    <property type="entry name" value="BINDING MONOOXYGENASE, PUTATIVE (JCVI)-RELATED"/>
    <property type="match status" value="1"/>
</dbReference>
<dbReference type="Pfam" id="PF01494">
    <property type="entry name" value="FAD_binding_3"/>
    <property type="match status" value="1"/>
</dbReference>
<protein>
    <submittedName>
        <fullName evidence="6">Related to monooxygenase</fullName>
    </submittedName>
</protein>
<proteinExistence type="predicted"/>
<dbReference type="GO" id="GO:0071949">
    <property type="term" value="F:FAD binding"/>
    <property type="evidence" value="ECO:0007669"/>
    <property type="project" value="InterPro"/>
</dbReference>
<evidence type="ECO:0000259" key="5">
    <source>
        <dbReference type="Pfam" id="PF01494"/>
    </source>
</evidence>